<reference evidence="2" key="1">
    <citation type="submission" date="2022-08" db="EMBL/GenBank/DDBJ databases">
        <authorList>
            <person name="Gutierrez-Valencia J."/>
        </authorList>
    </citation>
    <scope>NUCLEOTIDE SEQUENCE</scope>
</reference>
<feature type="region of interest" description="Disordered" evidence="1">
    <location>
        <begin position="67"/>
        <end position="96"/>
    </location>
</feature>
<evidence type="ECO:0000313" key="2">
    <source>
        <dbReference type="EMBL" id="CAI0476040.1"/>
    </source>
</evidence>
<protein>
    <submittedName>
        <fullName evidence="2">Uncharacterized protein</fullName>
    </submittedName>
</protein>
<evidence type="ECO:0000313" key="3">
    <source>
        <dbReference type="Proteomes" id="UP001154282"/>
    </source>
</evidence>
<organism evidence="2 3">
    <name type="scientific">Linum tenue</name>
    <dbReference type="NCBI Taxonomy" id="586396"/>
    <lineage>
        <taxon>Eukaryota</taxon>
        <taxon>Viridiplantae</taxon>
        <taxon>Streptophyta</taxon>
        <taxon>Embryophyta</taxon>
        <taxon>Tracheophyta</taxon>
        <taxon>Spermatophyta</taxon>
        <taxon>Magnoliopsida</taxon>
        <taxon>eudicotyledons</taxon>
        <taxon>Gunneridae</taxon>
        <taxon>Pentapetalae</taxon>
        <taxon>rosids</taxon>
        <taxon>fabids</taxon>
        <taxon>Malpighiales</taxon>
        <taxon>Linaceae</taxon>
        <taxon>Linum</taxon>
    </lineage>
</organism>
<dbReference type="EMBL" id="CAMGYJ010000009">
    <property type="protein sequence ID" value="CAI0476040.1"/>
    <property type="molecule type" value="Genomic_DNA"/>
</dbReference>
<dbReference type="Proteomes" id="UP001154282">
    <property type="component" value="Unassembled WGS sequence"/>
</dbReference>
<feature type="region of interest" description="Disordered" evidence="1">
    <location>
        <begin position="1"/>
        <end position="41"/>
    </location>
</feature>
<gene>
    <name evidence="2" type="ORF">LITE_LOCUS40617</name>
</gene>
<feature type="compositionally biased region" description="Polar residues" evidence="1">
    <location>
        <begin position="27"/>
        <end position="36"/>
    </location>
</feature>
<sequence>PRLDRPAATLPILLSSPPSSREDEQTQELQPSTTSSPPHQHLLLPLTGMACSLRPVATTIFFLLPVPSSSRPPSKSPRFKPSHTQTISLPRSPPTPVSTDTILISLPTSISSVGACQHHRLKLDPSARRGMLVSFSDAGQSVGGLTIVLQKLMGRSSGEGSKRR</sequence>
<feature type="non-terminal residue" evidence="2">
    <location>
        <position position="1"/>
    </location>
</feature>
<dbReference type="AlphaFoldDB" id="A0AAV0PZM4"/>
<name>A0AAV0PZM4_9ROSI</name>
<keyword evidence="3" id="KW-1185">Reference proteome</keyword>
<proteinExistence type="predicted"/>
<accession>A0AAV0PZM4</accession>
<feature type="compositionally biased region" description="Low complexity" evidence="1">
    <location>
        <begin position="10"/>
        <end position="19"/>
    </location>
</feature>
<comment type="caution">
    <text evidence="2">The sequence shown here is derived from an EMBL/GenBank/DDBJ whole genome shotgun (WGS) entry which is preliminary data.</text>
</comment>
<evidence type="ECO:0000256" key="1">
    <source>
        <dbReference type="SAM" id="MobiDB-lite"/>
    </source>
</evidence>